<name>A0A9W7TSQ5_TRIRA</name>
<dbReference type="EMBL" id="JAFHDT010000013">
    <property type="protein sequence ID" value="KAI7801713.1"/>
    <property type="molecule type" value="Genomic_DNA"/>
</dbReference>
<dbReference type="Proteomes" id="UP001059041">
    <property type="component" value="Linkage Group LG13"/>
</dbReference>
<gene>
    <name evidence="1" type="ORF">IRJ41_017603</name>
</gene>
<proteinExistence type="predicted"/>
<evidence type="ECO:0000313" key="2">
    <source>
        <dbReference type="Proteomes" id="UP001059041"/>
    </source>
</evidence>
<dbReference type="Pfam" id="PF15123">
    <property type="entry name" value="DUF4562"/>
    <property type="match status" value="1"/>
</dbReference>
<comment type="caution">
    <text evidence="1">The sequence shown here is derived from an EMBL/GenBank/DDBJ whole genome shotgun (WGS) entry which is preliminary data.</text>
</comment>
<protein>
    <submittedName>
        <fullName evidence="1">Uncharacterized protein</fullName>
    </submittedName>
</protein>
<keyword evidence="2" id="KW-1185">Reference proteome</keyword>
<dbReference type="PANTHER" id="PTHR34833:SF1">
    <property type="entry name" value="GENE, 17359-RELATED"/>
    <property type="match status" value="1"/>
</dbReference>
<organism evidence="1 2">
    <name type="scientific">Triplophysa rosa</name>
    <name type="common">Cave loach</name>
    <dbReference type="NCBI Taxonomy" id="992332"/>
    <lineage>
        <taxon>Eukaryota</taxon>
        <taxon>Metazoa</taxon>
        <taxon>Chordata</taxon>
        <taxon>Craniata</taxon>
        <taxon>Vertebrata</taxon>
        <taxon>Euteleostomi</taxon>
        <taxon>Actinopterygii</taxon>
        <taxon>Neopterygii</taxon>
        <taxon>Teleostei</taxon>
        <taxon>Ostariophysi</taxon>
        <taxon>Cypriniformes</taxon>
        <taxon>Nemacheilidae</taxon>
        <taxon>Triplophysa</taxon>
    </lineage>
</organism>
<accession>A0A9W7TSQ5</accession>
<dbReference type="InterPro" id="IPR027814">
    <property type="entry name" value="DUF4562"/>
</dbReference>
<evidence type="ECO:0000313" key="1">
    <source>
        <dbReference type="EMBL" id="KAI7801713.1"/>
    </source>
</evidence>
<sequence>MKRVQQETGQRVLFTGPDGIGDYRPRLDYFPRSIGIGALSPDATRDLEYLFRPAPQATPPLPKHCYTGEVGWGLQYSSHLNRTVIHSKQNEAHFAPVLGQATALHEPQHT</sequence>
<dbReference type="PANTHER" id="PTHR34833">
    <property type="entry name" value="GENE, 17359-RELATED"/>
    <property type="match status" value="1"/>
</dbReference>
<reference evidence="1" key="1">
    <citation type="submission" date="2021-02" db="EMBL/GenBank/DDBJ databases">
        <title>Comparative genomics reveals that relaxation of natural selection precedes convergent phenotypic evolution of cavefish.</title>
        <authorList>
            <person name="Peng Z."/>
        </authorList>
    </citation>
    <scope>NUCLEOTIDE SEQUENCE</scope>
    <source>
        <tissue evidence="1">Muscle</tissue>
    </source>
</reference>
<dbReference type="AlphaFoldDB" id="A0A9W7TSQ5"/>